<gene>
    <name evidence="2" type="ORF">EYF80_024155</name>
</gene>
<feature type="compositionally biased region" description="Basic and acidic residues" evidence="1">
    <location>
        <begin position="69"/>
        <end position="85"/>
    </location>
</feature>
<evidence type="ECO:0000313" key="2">
    <source>
        <dbReference type="EMBL" id="TNN65626.1"/>
    </source>
</evidence>
<accession>A0A4Z2HIJ3</accession>
<name>A0A4Z2HIJ3_9TELE</name>
<evidence type="ECO:0000313" key="3">
    <source>
        <dbReference type="Proteomes" id="UP000314294"/>
    </source>
</evidence>
<evidence type="ECO:0000256" key="1">
    <source>
        <dbReference type="SAM" id="MobiDB-lite"/>
    </source>
</evidence>
<proteinExistence type="predicted"/>
<feature type="region of interest" description="Disordered" evidence="1">
    <location>
        <begin position="1"/>
        <end position="101"/>
    </location>
</feature>
<comment type="caution">
    <text evidence="2">The sequence shown here is derived from an EMBL/GenBank/DDBJ whole genome shotgun (WGS) entry which is preliminary data.</text>
</comment>
<protein>
    <submittedName>
        <fullName evidence="2">Uncharacterized protein</fullName>
    </submittedName>
</protein>
<reference evidence="2 3" key="1">
    <citation type="submission" date="2019-03" db="EMBL/GenBank/DDBJ databases">
        <title>First draft genome of Liparis tanakae, snailfish: a comprehensive survey of snailfish specific genes.</title>
        <authorList>
            <person name="Kim W."/>
            <person name="Song I."/>
            <person name="Jeong J.-H."/>
            <person name="Kim D."/>
            <person name="Kim S."/>
            <person name="Ryu S."/>
            <person name="Song J.Y."/>
            <person name="Lee S.K."/>
        </authorList>
    </citation>
    <scope>NUCLEOTIDE SEQUENCE [LARGE SCALE GENOMIC DNA]</scope>
    <source>
        <tissue evidence="2">Muscle</tissue>
    </source>
</reference>
<dbReference type="Proteomes" id="UP000314294">
    <property type="component" value="Unassembled WGS sequence"/>
</dbReference>
<organism evidence="2 3">
    <name type="scientific">Liparis tanakae</name>
    <name type="common">Tanaka's snailfish</name>
    <dbReference type="NCBI Taxonomy" id="230148"/>
    <lineage>
        <taxon>Eukaryota</taxon>
        <taxon>Metazoa</taxon>
        <taxon>Chordata</taxon>
        <taxon>Craniata</taxon>
        <taxon>Vertebrata</taxon>
        <taxon>Euteleostomi</taxon>
        <taxon>Actinopterygii</taxon>
        <taxon>Neopterygii</taxon>
        <taxon>Teleostei</taxon>
        <taxon>Neoteleostei</taxon>
        <taxon>Acanthomorphata</taxon>
        <taxon>Eupercaria</taxon>
        <taxon>Perciformes</taxon>
        <taxon>Cottioidei</taxon>
        <taxon>Cottales</taxon>
        <taxon>Liparidae</taxon>
        <taxon>Liparis</taxon>
    </lineage>
</organism>
<keyword evidence="3" id="KW-1185">Reference proteome</keyword>
<dbReference type="EMBL" id="SRLO01000232">
    <property type="protein sequence ID" value="TNN65626.1"/>
    <property type="molecule type" value="Genomic_DNA"/>
</dbReference>
<sequence>MSSTDGAPPPVTAADGAKQDVDTANTSHAYSFVDQKGRRRENTSGAPRGARRLQSRDDLAAEETNSQGRETERRRSGGAPGKREGPSPPLGAAALVCSGSV</sequence>
<dbReference type="AlphaFoldDB" id="A0A4Z2HIJ3"/>